<dbReference type="KEGG" id="mrub:DEO27_003285"/>
<evidence type="ECO:0000259" key="1">
    <source>
        <dbReference type="Pfam" id="PF08378"/>
    </source>
</evidence>
<accession>A0A5C1HVH9</accession>
<dbReference type="Gene3D" id="3.40.50.300">
    <property type="entry name" value="P-loop containing nucleotide triphosphate hydrolases"/>
    <property type="match status" value="1"/>
</dbReference>
<organism evidence="2 3">
    <name type="scientific">Mucilaginibacter rubeus</name>
    <dbReference type="NCBI Taxonomy" id="2027860"/>
    <lineage>
        <taxon>Bacteria</taxon>
        <taxon>Pseudomonadati</taxon>
        <taxon>Bacteroidota</taxon>
        <taxon>Sphingobacteriia</taxon>
        <taxon>Sphingobacteriales</taxon>
        <taxon>Sphingobacteriaceae</taxon>
        <taxon>Mucilaginibacter</taxon>
    </lineage>
</organism>
<keyword evidence="3" id="KW-1185">Reference proteome</keyword>
<dbReference type="EMBL" id="CP043450">
    <property type="protein sequence ID" value="QEM09080.1"/>
    <property type="molecule type" value="Genomic_DNA"/>
</dbReference>
<gene>
    <name evidence="2" type="ORF">DEO27_003285</name>
</gene>
<reference evidence="2" key="1">
    <citation type="submission" date="2019-08" db="EMBL/GenBank/DDBJ databases">
        <title>Comparative genome analysis confer to the adaptation heavy metal polluted environment.</title>
        <authorList>
            <person name="Li Y."/>
        </authorList>
    </citation>
    <scope>NUCLEOTIDE SEQUENCE [LARGE SCALE GENOMIC DNA]</scope>
    <source>
        <strain evidence="2">P1</strain>
    </source>
</reference>
<protein>
    <submittedName>
        <fullName evidence="2">AAA family ATPase</fullName>
    </submittedName>
</protein>
<dbReference type="AlphaFoldDB" id="A0A5C1HVH9"/>
<dbReference type="Proteomes" id="UP000251402">
    <property type="component" value="Chromosome"/>
</dbReference>
<sequence>MRSIRSRPSLIKDDMAVKFFPDKPLALLEKYICHSDGRPLQGEIDVYRQLSRELSASEDEWWVWHDLKLPAHSELVNPYRKISAQVDFLIVCKYGVLVLEVKGGPICLQDNTFHYGHQPNDPLPQDPFQQAEGYKFTLKDKVLNNVSRCLFCYAVVFPHEDSTFETRIYDNALLWTRGRANLFQGSLTKFILQVFEHDRMLHARFNRHYPFLNEKELLAIRRVLSPLIADPNRFYDATTLEWLQVENLEVLDGLQKNRRVMIEGPPGSGKTTLAKAFIDQHHADRGLFLCWNNLLMHRTAHLLKDRKGAQGPQVNTLIRFLREIAPEMPLDTWLNTTAADFYTLMSQALASAEARGALPSYDYIVVDEGQDIFDRGIDLLLNKLCGYGNNGLENGNVLILYDIDQSYATKGKDLLEIADLLSNYFAHFKLHQVRRSAQRPDIQRLASRVLDEPAIVLDRTFMAELYGVKVHCFDQLAAVRDHIVRQVLNPMRDNASSLNGRQCVVLMESTLLNEQYKDGPGMRFWLTIKDVEELTEQNVQDKGNRLRYTSILKYKGLEQQNVILVMTPPSSRNRYELYVGLTRAILNVELLIVG</sequence>
<dbReference type="Pfam" id="PF08378">
    <property type="entry name" value="NERD"/>
    <property type="match status" value="1"/>
</dbReference>
<dbReference type="InterPro" id="IPR027417">
    <property type="entry name" value="P-loop_NTPase"/>
</dbReference>
<name>A0A5C1HVH9_9SPHI</name>
<feature type="domain" description="NERD" evidence="1">
    <location>
        <begin position="41"/>
        <end position="158"/>
    </location>
</feature>
<dbReference type="SUPFAM" id="SSF52540">
    <property type="entry name" value="P-loop containing nucleoside triphosphate hydrolases"/>
    <property type="match status" value="1"/>
</dbReference>
<evidence type="ECO:0000313" key="2">
    <source>
        <dbReference type="EMBL" id="QEM09080.1"/>
    </source>
</evidence>
<dbReference type="InterPro" id="IPR011528">
    <property type="entry name" value="NERD"/>
</dbReference>
<evidence type="ECO:0000313" key="3">
    <source>
        <dbReference type="Proteomes" id="UP000251402"/>
    </source>
</evidence>
<dbReference type="OrthoDB" id="7066673at2"/>
<proteinExistence type="predicted"/>